<evidence type="ECO:0000313" key="1">
    <source>
        <dbReference type="EMBL" id="KZT60002.1"/>
    </source>
</evidence>
<reference evidence="1 2" key="1">
    <citation type="journal article" date="2016" name="Mol. Biol. Evol.">
        <title>Comparative Genomics of Early-Diverging Mushroom-Forming Fungi Provides Insights into the Origins of Lignocellulose Decay Capabilities.</title>
        <authorList>
            <person name="Nagy L.G."/>
            <person name="Riley R."/>
            <person name="Tritt A."/>
            <person name="Adam C."/>
            <person name="Daum C."/>
            <person name="Floudas D."/>
            <person name="Sun H."/>
            <person name="Yadav J.S."/>
            <person name="Pangilinan J."/>
            <person name="Larsson K.H."/>
            <person name="Matsuura K."/>
            <person name="Barry K."/>
            <person name="Labutti K."/>
            <person name="Kuo R."/>
            <person name="Ohm R.A."/>
            <person name="Bhattacharya S.S."/>
            <person name="Shirouzu T."/>
            <person name="Yoshinaga Y."/>
            <person name="Martin F.M."/>
            <person name="Grigoriev I.V."/>
            <person name="Hibbett D.S."/>
        </authorList>
    </citation>
    <scope>NUCLEOTIDE SEQUENCE [LARGE SCALE GENOMIC DNA]</scope>
    <source>
        <strain evidence="1 2">HHB12733</strain>
    </source>
</reference>
<dbReference type="EMBL" id="KV423935">
    <property type="protein sequence ID" value="KZT60002.1"/>
    <property type="molecule type" value="Genomic_DNA"/>
</dbReference>
<proteinExistence type="predicted"/>
<keyword evidence="2" id="KW-1185">Reference proteome</keyword>
<dbReference type="OrthoDB" id="3376215at2759"/>
<accession>A0A165I170</accession>
<organism evidence="1 2">
    <name type="scientific">Calocera cornea HHB12733</name>
    <dbReference type="NCBI Taxonomy" id="1353952"/>
    <lineage>
        <taxon>Eukaryota</taxon>
        <taxon>Fungi</taxon>
        <taxon>Dikarya</taxon>
        <taxon>Basidiomycota</taxon>
        <taxon>Agaricomycotina</taxon>
        <taxon>Dacrymycetes</taxon>
        <taxon>Dacrymycetales</taxon>
        <taxon>Dacrymycetaceae</taxon>
        <taxon>Calocera</taxon>
    </lineage>
</organism>
<dbReference type="AlphaFoldDB" id="A0A165I170"/>
<gene>
    <name evidence="1" type="ORF">CALCODRAFT_158660</name>
</gene>
<protein>
    <submittedName>
        <fullName evidence="1">Uncharacterized protein</fullName>
    </submittedName>
</protein>
<sequence length="415" mass="46464">MVCPGPMSCDPFYGLRGTAPVMQRYVGRRNIYNRDISRTVSSITSPTFEAYSTTKMGDYYDNYRVIWKNNLPEPFKLFSASIDPPHAGDVPPPDFELLQDKEFSLKWNFPPSSRDPIGTGKTSGFLRFWSIPAIEGKPGSGLTFGVKLEREYDVGKPQPYKVLTYVGSPTGNPDSWTDVTKKFNPDYDFYVHGQGSLDVYKINIKKIIWPIVPTIMVTIEEIYVWASPGEGAAALNAPDVRPRYVQRWTNDTKNIAFELLDSVIVVPNCEKPSEVIRPEDGSSLCPGETAVLAWSCAIPEGNGYTFGSLRYWSDKTAPEGGHLIGVRIEQDFTAAAVEGKEGTPEPPRVLIYNGVPNLFTWTDVSKELSLKDSYTFHVEHDPEHTLGLDVTIENLHTFDFLRCGLGITIREHGCW</sequence>
<dbReference type="InParanoid" id="A0A165I170"/>
<dbReference type="Proteomes" id="UP000076842">
    <property type="component" value="Unassembled WGS sequence"/>
</dbReference>
<name>A0A165I170_9BASI</name>
<evidence type="ECO:0000313" key="2">
    <source>
        <dbReference type="Proteomes" id="UP000076842"/>
    </source>
</evidence>